<evidence type="ECO:0000313" key="3">
    <source>
        <dbReference type="Proteomes" id="UP000542342"/>
    </source>
</evidence>
<feature type="transmembrane region" description="Helical" evidence="1">
    <location>
        <begin position="6"/>
        <end position="25"/>
    </location>
</feature>
<evidence type="ECO:0000313" key="2">
    <source>
        <dbReference type="EMBL" id="MBA2225661.1"/>
    </source>
</evidence>
<proteinExistence type="predicted"/>
<keyword evidence="1" id="KW-0472">Membrane</keyword>
<comment type="caution">
    <text evidence="2">The sequence shown here is derived from an EMBL/GenBank/DDBJ whole genome shotgun (WGS) entry which is preliminary data.</text>
</comment>
<accession>A0A7V8VCY2</accession>
<dbReference type="AlphaFoldDB" id="A0A7V8VCY2"/>
<name>A0A7V8VCY2_9BACT</name>
<dbReference type="Proteomes" id="UP000542342">
    <property type="component" value="Unassembled WGS sequence"/>
</dbReference>
<sequence length="171" mass="19319">MSESKGWWQAGAVGGLCGAVLALGVSRWLPPAVPPQSPTPAPQAAETLVDEGAKQFVERCLSHIKNHRLEEFAQEAKQSRAVVAEEDLKKFLERLQRDRELSLRSFGPPLGEYELLRVTAPSPSLVRFIYLERFERGAVWWVFVLYRTPERWQMAWVDWGANLAILFAGLS</sequence>
<keyword evidence="3" id="KW-1185">Reference proteome</keyword>
<gene>
    <name evidence="2" type="ORF">H0921_05735</name>
</gene>
<keyword evidence="1" id="KW-1133">Transmembrane helix</keyword>
<protein>
    <submittedName>
        <fullName evidence="2">Uncharacterized protein</fullName>
    </submittedName>
</protein>
<keyword evidence="1" id="KW-0812">Transmembrane</keyword>
<organism evidence="2 3">
    <name type="scientific">Thermogemmata fonticola</name>
    <dbReference type="NCBI Taxonomy" id="2755323"/>
    <lineage>
        <taxon>Bacteria</taxon>
        <taxon>Pseudomonadati</taxon>
        <taxon>Planctomycetota</taxon>
        <taxon>Planctomycetia</taxon>
        <taxon>Gemmatales</taxon>
        <taxon>Gemmataceae</taxon>
        <taxon>Thermogemmata</taxon>
    </lineage>
</organism>
<reference evidence="2 3" key="1">
    <citation type="submission" date="2020-07" db="EMBL/GenBank/DDBJ databases">
        <title>Thermogemmata thermophila gen. nov., sp. nov., a novel moderate thermophilic planctomycete from a Kamchatka hot spring.</title>
        <authorList>
            <person name="Elcheninov A.G."/>
            <person name="Podosokorskaya O.A."/>
            <person name="Kovaleva O.L."/>
            <person name="Novikov A."/>
            <person name="Bonch-Osmolovskaya E.A."/>
            <person name="Toshchakov S.V."/>
            <person name="Kublanov I.V."/>
        </authorList>
    </citation>
    <scope>NUCLEOTIDE SEQUENCE [LARGE SCALE GENOMIC DNA]</scope>
    <source>
        <strain evidence="2 3">2918</strain>
    </source>
</reference>
<dbReference type="RefSeq" id="WP_194537062.1">
    <property type="nucleotide sequence ID" value="NZ_JACEFB010000002.1"/>
</dbReference>
<dbReference type="EMBL" id="JACEFB010000002">
    <property type="protein sequence ID" value="MBA2225661.1"/>
    <property type="molecule type" value="Genomic_DNA"/>
</dbReference>
<evidence type="ECO:0000256" key="1">
    <source>
        <dbReference type="SAM" id="Phobius"/>
    </source>
</evidence>